<name>A0A5C3KIQ1_COPMA</name>
<feature type="non-terminal residue" evidence="1">
    <location>
        <position position="130"/>
    </location>
</feature>
<organism evidence="1 2">
    <name type="scientific">Coprinopsis marcescibilis</name>
    <name type="common">Agaric fungus</name>
    <name type="synonym">Psathyrella marcescibilis</name>
    <dbReference type="NCBI Taxonomy" id="230819"/>
    <lineage>
        <taxon>Eukaryota</taxon>
        <taxon>Fungi</taxon>
        <taxon>Dikarya</taxon>
        <taxon>Basidiomycota</taxon>
        <taxon>Agaricomycotina</taxon>
        <taxon>Agaricomycetes</taxon>
        <taxon>Agaricomycetidae</taxon>
        <taxon>Agaricales</taxon>
        <taxon>Agaricineae</taxon>
        <taxon>Psathyrellaceae</taxon>
        <taxon>Coprinopsis</taxon>
    </lineage>
</organism>
<reference evidence="1 2" key="1">
    <citation type="journal article" date="2019" name="Nat. Ecol. Evol.">
        <title>Megaphylogeny resolves global patterns of mushroom evolution.</title>
        <authorList>
            <person name="Varga T."/>
            <person name="Krizsan K."/>
            <person name="Foldi C."/>
            <person name="Dima B."/>
            <person name="Sanchez-Garcia M."/>
            <person name="Sanchez-Ramirez S."/>
            <person name="Szollosi G.J."/>
            <person name="Szarkandi J.G."/>
            <person name="Papp V."/>
            <person name="Albert L."/>
            <person name="Andreopoulos W."/>
            <person name="Angelini C."/>
            <person name="Antonin V."/>
            <person name="Barry K.W."/>
            <person name="Bougher N.L."/>
            <person name="Buchanan P."/>
            <person name="Buyck B."/>
            <person name="Bense V."/>
            <person name="Catcheside P."/>
            <person name="Chovatia M."/>
            <person name="Cooper J."/>
            <person name="Damon W."/>
            <person name="Desjardin D."/>
            <person name="Finy P."/>
            <person name="Geml J."/>
            <person name="Haridas S."/>
            <person name="Hughes K."/>
            <person name="Justo A."/>
            <person name="Karasinski D."/>
            <person name="Kautmanova I."/>
            <person name="Kiss B."/>
            <person name="Kocsube S."/>
            <person name="Kotiranta H."/>
            <person name="LaButti K.M."/>
            <person name="Lechner B.E."/>
            <person name="Liimatainen K."/>
            <person name="Lipzen A."/>
            <person name="Lukacs Z."/>
            <person name="Mihaltcheva S."/>
            <person name="Morgado L.N."/>
            <person name="Niskanen T."/>
            <person name="Noordeloos M.E."/>
            <person name="Ohm R.A."/>
            <person name="Ortiz-Santana B."/>
            <person name="Ovrebo C."/>
            <person name="Racz N."/>
            <person name="Riley R."/>
            <person name="Savchenko A."/>
            <person name="Shiryaev A."/>
            <person name="Soop K."/>
            <person name="Spirin V."/>
            <person name="Szebenyi C."/>
            <person name="Tomsovsky M."/>
            <person name="Tulloss R.E."/>
            <person name="Uehling J."/>
            <person name="Grigoriev I.V."/>
            <person name="Vagvolgyi C."/>
            <person name="Papp T."/>
            <person name="Martin F.M."/>
            <person name="Miettinen O."/>
            <person name="Hibbett D.S."/>
            <person name="Nagy L.G."/>
        </authorList>
    </citation>
    <scope>NUCLEOTIDE SEQUENCE [LARGE SCALE GENOMIC DNA]</scope>
    <source>
        <strain evidence="1 2">CBS 121175</strain>
    </source>
</reference>
<dbReference type="AlphaFoldDB" id="A0A5C3KIQ1"/>
<proteinExistence type="predicted"/>
<gene>
    <name evidence="1" type="ORF">FA15DRAFT_674140</name>
</gene>
<sequence length="130" mass="14238">MSSEHSVVCAYPLHPNTARAAALSIWRHVADVNSASNDQCYTSSQYSAINADVRTMMNSRATGKSTSEASESLAGLVPQTRLHTASGPRSSATRTKKQRFNQGCIHLGPNINLHSKFLWTFKTFSFIAHL</sequence>
<protein>
    <submittedName>
        <fullName evidence="1">Uncharacterized protein</fullName>
    </submittedName>
</protein>
<accession>A0A5C3KIQ1</accession>
<dbReference type="EMBL" id="ML210326">
    <property type="protein sequence ID" value="TFK19757.1"/>
    <property type="molecule type" value="Genomic_DNA"/>
</dbReference>
<dbReference type="Proteomes" id="UP000307440">
    <property type="component" value="Unassembled WGS sequence"/>
</dbReference>
<keyword evidence="2" id="KW-1185">Reference proteome</keyword>
<evidence type="ECO:0000313" key="1">
    <source>
        <dbReference type="EMBL" id="TFK19757.1"/>
    </source>
</evidence>
<evidence type="ECO:0000313" key="2">
    <source>
        <dbReference type="Proteomes" id="UP000307440"/>
    </source>
</evidence>